<dbReference type="Proteomes" id="UP001596138">
    <property type="component" value="Unassembled WGS sequence"/>
</dbReference>
<evidence type="ECO:0000259" key="2">
    <source>
        <dbReference type="Pfam" id="PF25906"/>
    </source>
</evidence>
<dbReference type="InterPro" id="IPR051448">
    <property type="entry name" value="CdaR-like_regulators"/>
</dbReference>
<dbReference type="InterPro" id="IPR042070">
    <property type="entry name" value="PucR_C-HTH_sf"/>
</dbReference>
<dbReference type="EMBL" id="JBHSTI010000008">
    <property type="protein sequence ID" value="MFC6237607.1"/>
    <property type="molecule type" value="Genomic_DNA"/>
</dbReference>
<accession>A0ABW1T181</accession>
<proteinExistence type="predicted"/>
<name>A0ABW1T181_9ACTN</name>
<dbReference type="InterPro" id="IPR025736">
    <property type="entry name" value="PucR_C-HTH_dom"/>
</dbReference>
<dbReference type="Pfam" id="PF13556">
    <property type="entry name" value="HTH_30"/>
    <property type="match status" value="1"/>
</dbReference>
<dbReference type="Gene3D" id="1.10.10.2840">
    <property type="entry name" value="PucR C-terminal helix-turn-helix domain"/>
    <property type="match status" value="1"/>
</dbReference>
<evidence type="ECO:0000313" key="4">
    <source>
        <dbReference type="Proteomes" id="UP001596138"/>
    </source>
</evidence>
<feature type="domain" description="PucR C-terminal helix-turn-helix" evidence="1">
    <location>
        <begin position="338"/>
        <end position="394"/>
    </location>
</feature>
<protein>
    <submittedName>
        <fullName evidence="3">PucR family transcriptional regulator</fullName>
    </submittedName>
</protein>
<evidence type="ECO:0000313" key="3">
    <source>
        <dbReference type="EMBL" id="MFC6237607.1"/>
    </source>
</evidence>
<dbReference type="InterPro" id="IPR058663">
    <property type="entry name" value="PucR-like_N"/>
</dbReference>
<dbReference type="PANTHER" id="PTHR33744">
    <property type="entry name" value="CARBOHYDRATE DIACID REGULATOR"/>
    <property type="match status" value="1"/>
</dbReference>
<keyword evidence="4" id="KW-1185">Reference proteome</keyword>
<comment type="caution">
    <text evidence="3">The sequence shown here is derived from an EMBL/GenBank/DDBJ whole genome shotgun (WGS) entry which is preliminary data.</text>
</comment>
<gene>
    <name evidence="3" type="ORF">ACFQGU_06935</name>
</gene>
<dbReference type="Pfam" id="PF25906">
    <property type="entry name" value="PucR-like_N"/>
    <property type="match status" value="1"/>
</dbReference>
<reference evidence="4" key="1">
    <citation type="journal article" date="2019" name="Int. J. Syst. Evol. Microbiol.">
        <title>The Global Catalogue of Microorganisms (GCM) 10K type strain sequencing project: providing services to taxonomists for standard genome sequencing and annotation.</title>
        <authorList>
            <consortium name="The Broad Institute Genomics Platform"/>
            <consortium name="The Broad Institute Genome Sequencing Center for Infectious Disease"/>
            <person name="Wu L."/>
            <person name="Ma J."/>
        </authorList>
    </citation>
    <scope>NUCLEOTIDE SEQUENCE [LARGE SCALE GENOMIC DNA]</scope>
    <source>
        <strain evidence="4">CGMCC 4.7317</strain>
    </source>
</reference>
<dbReference type="RefSeq" id="WP_386768187.1">
    <property type="nucleotide sequence ID" value="NZ_JBHSTI010000008.1"/>
</dbReference>
<dbReference type="PANTHER" id="PTHR33744:SF1">
    <property type="entry name" value="DNA-BINDING TRANSCRIPTIONAL ACTIVATOR ADER"/>
    <property type="match status" value="1"/>
</dbReference>
<feature type="domain" description="PucR-like N-terminal" evidence="2">
    <location>
        <begin position="15"/>
        <end position="182"/>
    </location>
</feature>
<evidence type="ECO:0000259" key="1">
    <source>
        <dbReference type="Pfam" id="PF13556"/>
    </source>
</evidence>
<sequence length="404" mass="42354">MDGATARATSEHLALEPAVAATLRERLPDVAAATVAAVTAEVPSYAGAFTGDLGATITGAVQVALGGFLKLATRTAGSDPGTPLTPALEAAYDLGRGEARSGRSMDALQAAYRIGARVAWREMSAAAAGAGMPAGTMARFAELVFAYIDELSASSVAGHTDELATSGRVRERYLERLAQLLLAGADEGTVMSAAARAGWQPPATLTAVLLPEGQVHALVPALPAGSVLARQDLPGVSDDDDLVLLLVPDLGGRRRTRLLRMLAGRDAVVGPARPWLEVAASYARVRRTREITTIRGVVDTDEHLAEIVLGADAEALADLRTRVLAPLAGVRASSRERLAETLRSWLLHQGRRDDVAADLFVHAQTVRYRMGQVRELYGDALDDPRTVLELTLALGLTPQAGAAG</sequence>
<organism evidence="3 4">
    <name type="scientific">Longivirga aurantiaca</name>
    <dbReference type="NCBI Taxonomy" id="1837743"/>
    <lineage>
        <taxon>Bacteria</taxon>
        <taxon>Bacillati</taxon>
        <taxon>Actinomycetota</taxon>
        <taxon>Actinomycetes</taxon>
        <taxon>Sporichthyales</taxon>
        <taxon>Sporichthyaceae</taxon>
        <taxon>Longivirga</taxon>
    </lineage>
</organism>